<keyword evidence="3 9" id="KW-1003">Cell membrane</keyword>
<evidence type="ECO:0000313" key="11">
    <source>
        <dbReference type="EMBL" id="MBE1427281.1"/>
    </source>
</evidence>
<reference evidence="11 12" key="1">
    <citation type="submission" date="2020-10" db="EMBL/GenBank/DDBJ databases">
        <title>Genomic Encyclopedia of Type Strains, Phase IV (KMG-IV): sequencing the most valuable type-strain genomes for metagenomic binning, comparative biology and taxonomic classification.</title>
        <authorList>
            <person name="Goeker M."/>
        </authorList>
    </citation>
    <scope>NUCLEOTIDE SEQUENCE [LARGE SCALE GENOMIC DNA]</scope>
    <source>
        <strain evidence="11 12">DSM 4194</strain>
    </source>
</reference>
<comment type="subunit">
    <text evidence="9">Forms a complex with TatC.</text>
</comment>
<dbReference type="HAMAP" id="MF_00236">
    <property type="entry name" value="TatA_E"/>
    <property type="match status" value="1"/>
</dbReference>
<keyword evidence="5 9" id="KW-0653">Protein transport</keyword>
<dbReference type="InterPro" id="IPR003369">
    <property type="entry name" value="TatA/B/E"/>
</dbReference>
<gene>
    <name evidence="9" type="primary">tatA</name>
    <name evidence="11" type="ORF">H4684_003973</name>
</gene>
<evidence type="ECO:0000256" key="4">
    <source>
        <dbReference type="ARBA" id="ARBA00022692"/>
    </source>
</evidence>
<keyword evidence="2 9" id="KW-0813">Transport</keyword>
<evidence type="ECO:0000256" key="5">
    <source>
        <dbReference type="ARBA" id="ARBA00022927"/>
    </source>
</evidence>
<keyword evidence="8 9" id="KW-0472">Membrane</keyword>
<protein>
    <recommendedName>
        <fullName evidence="9">Sec-independent protein translocase protein TatA</fullName>
    </recommendedName>
</protein>
<feature type="region of interest" description="Disordered" evidence="10">
    <location>
        <begin position="47"/>
        <end position="66"/>
    </location>
</feature>
<dbReference type="PANTHER" id="PTHR42982">
    <property type="entry name" value="SEC-INDEPENDENT PROTEIN TRANSLOCASE PROTEIN TATA"/>
    <property type="match status" value="1"/>
</dbReference>
<dbReference type="Proteomes" id="UP000639010">
    <property type="component" value="Unassembled WGS sequence"/>
</dbReference>
<evidence type="ECO:0000313" key="12">
    <source>
        <dbReference type="Proteomes" id="UP000639010"/>
    </source>
</evidence>
<dbReference type="InterPro" id="IPR006312">
    <property type="entry name" value="TatA/E"/>
</dbReference>
<evidence type="ECO:0000256" key="10">
    <source>
        <dbReference type="SAM" id="MobiDB-lite"/>
    </source>
</evidence>
<comment type="caution">
    <text evidence="11">The sequence shown here is derived from an EMBL/GenBank/DDBJ whole genome shotgun (WGS) entry which is preliminary data.</text>
</comment>
<dbReference type="NCBIfam" id="TIGR01411">
    <property type="entry name" value="tatAE"/>
    <property type="match status" value="1"/>
</dbReference>
<keyword evidence="4 9" id="KW-0812">Transmembrane</keyword>
<evidence type="ECO:0000256" key="1">
    <source>
        <dbReference type="ARBA" id="ARBA00004162"/>
    </source>
</evidence>
<organism evidence="11 12">
    <name type="scientific">Desulfomicrobium macestii</name>
    <dbReference type="NCBI Taxonomy" id="90731"/>
    <lineage>
        <taxon>Bacteria</taxon>
        <taxon>Pseudomonadati</taxon>
        <taxon>Thermodesulfobacteriota</taxon>
        <taxon>Desulfovibrionia</taxon>
        <taxon>Desulfovibrionales</taxon>
        <taxon>Desulfomicrobiaceae</taxon>
        <taxon>Desulfomicrobium</taxon>
    </lineage>
</organism>
<name>A0ABR9H967_9BACT</name>
<dbReference type="PANTHER" id="PTHR42982:SF1">
    <property type="entry name" value="SEC-INDEPENDENT PROTEIN TRANSLOCASE PROTEIN TATA"/>
    <property type="match status" value="1"/>
</dbReference>
<sequence>MFGIGVQELVVVLVIALIVFGGKNLPQIGADMGRAIINFKKGISERPVDEEKPVESAKKTEEIKNQ</sequence>
<comment type="similarity">
    <text evidence="9">Belongs to the TatA/E family.</text>
</comment>
<evidence type="ECO:0000256" key="7">
    <source>
        <dbReference type="ARBA" id="ARBA00023010"/>
    </source>
</evidence>
<dbReference type="Gene3D" id="1.20.5.3310">
    <property type="match status" value="1"/>
</dbReference>
<feature type="transmembrane region" description="Helical" evidence="9">
    <location>
        <begin position="6"/>
        <end position="25"/>
    </location>
</feature>
<comment type="function">
    <text evidence="9">Part of the twin-arginine translocation (Tat) system that transports large folded proteins containing a characteristic twin-arginine motif in their signal peptide across membranes. TatA could form the protein-conducting channel of the Tat system.</text>
</comment>
<dbReference type="RefSeq" id="WP_192625035.1">
    <property type="nucleotide sequence ID" value="NZ_JADBGG010000054.1"/>
</dbReference>
<evidence type="ECO:0000256" key="2">
    <source>
        <dbReference type="ARBA" id="ARBA00022448"/>
    </source>
</evidence>
<accession>A0ABR9H967</accession>
<keyword evidence="12" id="KW-1185">Reference proteome</keyword>
<evidence type="ECO:0000256" key="6">
    <source>
        <dbReference type="ARBA" id="ARBA00022989"/>
    </source>
</evidence>
<dbReference type="EMBL" id="JADBGG010000054">
    <property type="protein sequence ID" value="MBE1427281.1"/>
    <property type="molecule type" value="Genomic_DNA"/>
</dbReference>
<keyword evidence="7 9" id="KW-0811">Translocation</keyword>
<dbReference type="Pfam" id="PF02416">
    <property type="entry name" value="TatA_B_E"/>
    <property type="match status" value="1"/>
</dbReference>
<proteinExistence type="inferred from homology"/>
<comment type="subcellular location">
    <subcellularLocation>
        <location evidence="1 9">Cell membrane</location>
        <topology evidence="1 9">Single-pass membrane protein</topology>
    </subcellularLocation>
</comment>
<evidence type="ECO:0000256" key="8">
    <source>
        <dbReference type="ARBA" id="ARBA00023136"/>
    </source>
</evidence>
<evidence type="ECO:0000256" key="9">
    <source>
        <dbReference type="HAMAP-Rule" id="MF_00236"/>
    </source>
</evidence>
<evidence type="ECO:0000256" key="3">
    <source>
        <dbReference type="ARBA" id="ARBA00022475"/>
    </source>
</evidence>
<keyword evidence="6 9" id="KW-1133">Transmembrane helix</keyword>